<sequence length="44" mass="4961">MNKIKGNGGELAALEKQVTPYVICECFRNSDRTKESSVYFHQPA</sequence>
<keyword evidence="2" id="KW-1185">Reference proteome</keyword>
<gene>
    <name evidence="1" type="ORF">MC7420_6135</name>
</gene>
<accession>B4VTP1</accession>
<reference evidence="1 2" key="1">
    <citation type="submission" date="2008-07" db="EMBL/GenBank/DDBJ databases">
        <authorList>
            <person name="Tandeau de Marsac N."/>
            <person name="Ferriera S."/>
            <person name="Johnson J."/>
            <person name="Kravitz S."/>
            <person name="Beeson K."/>
            <person name="Sutton G."/>
            <person name="Rogers Y.-H."/>
            <person name="Friedman R."/>
            <person name="Frazier M."/>
            <person name="Venter J.C."/>
        </authorList>
    </citation>
    <scope>NUCLEOTIDE SEQUENCE [LARGE SCALE GENOMIC DNA]</scope>
    <source>
        <strain evidence="1 2">PCC 7420</strain>
    </source>
</reference>
<name>B4VTP1_9CYAN</name>
<dbReference type="AlphaFoldDB" id="B4VTP1"/>
<protein>
    <submittedName>
        <fullName evidence="1">Uncharacterized protein</fullName>
    </submittedName>
</protein>
<dbReference type="EMBL" id="DS989852">
    <property type="protein sequence ID" value="EDX74657.1"/>
    <property type="molecule type" value="Genomic_DNA"/>
</dbReference>
<evidence type="ECO:0000313" key="1">
    <source>
        <dbReference type="EMBL" id="EDX74657.1"/>
    </source>
</evidence>
<proteinExistence type="predicted"/>
<organism evidence="1 2">
    <name type="scientific">Coleofasciculus chthonoplastes PCC 7420</name>
    <dbReference type="NCBI Taxonomy" id="118168"/>
    <lineage>
        <taxon>Bacteria</taxon>
        <taxon>Bacillati</taxon>
        <taxon>Cyanobacteriota</taxon>
        <taxon>Cyanophyceae</taxon>
        <taxon>Coleofasciculales</taxon>
        <taxon>Coleofasciculaceae</taxon>
        <taxon>Coleofasciculus</taxon>
    </lineage>
</organism>
<dbReference type="Proteomes" id="UP000003835">
    <property type="component" value="Unassembled WGS sequence"/>
</dbReference>
<dbReference type="HOGENOM" id="CLU_3214805_0_0_3"/>
<evidence type="ECO:0000313" key="2">
    <source>
        <dbReference type="Proteomes" id="UP000003835"/>
    </source>
</evidence>